<reference evidence="1" key="1">
    <citation type="submission" date="2022-01" db="EMBL/GenBank/DDBJ databases">
        <title>Nocardioidaceae gen. sp. A5X3R13.</title>
        <authorList>
            <person name="Lopez Marin M.A."/>
            <person name="Uhlik O."/>
        </authorList>
    </citation>
    <scope>NUCLEOTIDE SEQUENCE</scope>
    <source>
        <strain evidence="1">A5X3R13</strain>
    </source>
</reference>
<evidence type="ECO:0000313" key="2">
    <source>
        <dbReference type="Proteomes" id="UP001164390"/>
    </source>
</evidence>
<dbReference type="Proteomes" id="UP001164390">
    <property type="component" value="Chromosome"/>
</dbReference>
<dbReference type="AlphaFoldDB" id="A0AA46TI29"/>
<dbReference type="InterPro" id="IPR012340">
    <property type="entry name" value="NA-bd_OB-fold"/>
</dbReference>
<accession>A0AA46TI29</accession>
<dbReference type="SUPFAM" id="SSF50249">
    <property type="entry name" value="Nucleic acid-binding proteins"/>
    <property type="match status" value="1"/>
</dbReference>
<keyword evidence="2" id="KW-1185">Reference proteome</keyword>
<dbReference type="InterPro" id="IPR016499">
    <property type="entry name" value="NucleicA-bd_Rv2694c_prd"/>
</dbReference>
<dbReference type="PIRSF" id="PIRSF006910">
    <property type="entry name" value="NA_bind_Rv2694c_prd"/>
    <property type="match status" value="1"/>
</dbReference>
<gene>
    <name evidence="1" type="ORF">L0C25_22520</name>
</gene>
<name>A0AA46TI29_9ACTN</name>
<evidence type="ECO:0000313" key="1">
    <source>
        <dbReference type="EMBL" id="UYM05254.1"/>
    </source>
</evidence>
<sequence length="128" mass="13692">MPRLGAKDHRGGMLGRALGRLATPTASIEDAEMRDDAAKAGCELIADKADRQQATLHGTLRSVTLRPRGGVPALEAELCDGSGSVLVVWLGRRRIEGITPGRQLTVHGRLGAREGEPVLFNPRYELSA</sequence>
<dbReference type="KEGG" id="sgrg:L0C25_22520"/>
<dbReference type="RefSeq" id="WP_271634053.1">
    <property type="nucleotide sequence ID" value="NZ_CP094970.1"/>
</dbReference>
<dbReference type="EMBL" id="CP094970">
    <property type="protein sequence ID" value="UYM05254.1"/>
    <property type="molecule type" value="Genomic_DNA"/>
</dbReference>
<proteinExistence type="predicted"/>
<dbReference type="CDD" id="cd04488">
    <property type="entry name" value="RecG_wedge_OBF"/>
    <property type="match status" value="1"/>
</dbReference>
<dbReference type="Gene3D" id="2.40.50.140">
    <property type="entry name" value="Nucleic acid-binding proteins"/>
    <property type="match status" value="1"/>
</dbReference>
<organism evidence="1 2">
    <name type="scientific">Solicola gregarius</name>
    <dbReference type="NCBI Taxonomy" id="2908642"/>
    <lineage>
        <taxon>Bacteria</taxon>
        <taxon>Bacillati</taxon>
        <taxon>Actinomycetota</taxon>
        <taxon>Actinomycetes</taxon>
        <taxon>Propionibacteriales</taxon>
        <taxon>Nocardioidaceae</taxon>
        <taxon>Solicola</taxon>
    </lineage>
</organism>
<protein>
    <submittedName>
        <fullName evidence="1">OB-fold nucleic acid binding domain-containing protein</fullName>
    </submittedName>
</protein>